<name>M6YEN0_9LEPT</name>
<evidence type="ECO:0000313" key="1">
    <source>
        <dbReference type="EMBL" id="EMO90311.1"/>
    </source>
</evidence>
<organism evidence="1 2">
    <name type="scientific">Leptospira noguchii str. 2001034031</name>
    <dbReference type="NCBI Taxonomy" id="1193053"/>
    <lineage>
        <taxon>Bacteria</taxon>
        <taxon>Pseudomonadati</taxon>
        <taxon>Spirochaetota</taxon>
        <taxon>Spirochaetia</taxon>
        <taxon>Leptospirales</taxon>
        <taxon>Leptospiraceae</taxon>
        <taxon>Leptospira</taxon>
    </lineage>
</organism>
<protein>
    <submittedName>
        <fullName evidence="1">Uncharacterized protein</fullName>
    </submittedName>
</protein>
<dbReference type="EMBL" id="AKXB02000054">
    <property type="protein sequence ID" value="EMO90311.1"/>
    <property type="molecule type" value="Genomic_DNA"/>
</dbReference>
<sequence length="59" mass="7124">MISKTTIFIRKFENPRTLNFISSFLGFFVILKKSEFRLDSRFYRKVEQCRINSNSNLIE</sequence>
<reference evidence="1 2" key="1">
    <citation type="submission" date="2013-01" db="EMBL/GenBank/DDBJ databases">
        <authorList>
            <person name="Harkins D.M."/>
            <person name="Durkin A.S."/>
            <person name="Brinkac L.M."/>
            <person name="Haft D.H."/>
            <person name="Selengut J.D."/>
            <person name="Sanka R."/>
            <person name="DePew J."/>
            <person name="Purushe J."/>
            <person name="Whelen A.C."/>
            <person name="Vinetz J.M."/>
            <person name="Sutton G.G."/>
            <person name="Nierman W.C."/>
            <person name="Fouts D.E."/>
        </authorList>
    </citation>
    <scope>NUCLEOTIDE SEQUENCE [LARGE SCALE GENOMIC DNA]</scope>
    <source>
        <strain evidence="1 2">2001034031</strain>
    </source>
</reference>
<evidence type="ECO:0000313" key="2">
    <source>
        <dbReference type="Proteomes" id="UP000012138"/>
    </source>
</evidence>
<gene>
    <name evidence="1" type="ORF">LEP1GSC024_4167</name>
</gene>
<proteinExistence type="predicted"/>
<dbReference type="Proteomes" id="UP000012138">
    <property type="component" value="Unassembled WGS sequence"/>
</dbReference>
<accession>M6YEN0</accession>
<comment type="caution">
    <text evidence="1">The sequence shown here is derived from an EMBL/GenBank/DDBJ whole genome shotgun (WGS) entry which is preliminary data.</text>
</comment>
<dbReference type="AlphaFoldDB" id="M6YEN0"/>